<gene>
    <name evidence="4" type="ORF">SPAR_14844</name>
</gene>
<accession>A0A1R1SK16</accession>
<comment type="caution">
    <text evidence="4">The sequence shown here is derived from an EMBL/GenBank/DDBJ whole genome shotgun (WGS) entry which is preliminary data.</text>
</comment>
<dbReference type="SUPFAM" id="SSF52402">
    <property type="entry name" value="Adenine nucleotide alpha hydrolases-like"/>
    <property type="match status" value="2"/>
</dbReference>
<dbReference type="RefSeq" id="WP_065961755.1">
    <property type="nucleotide sequence ID" value="NZ_ASQP01000212.1"/>
</dbReference>
<dbReference type="Pfam" id="PF00582">
    <property type="entry name" value="Usp"/>
    <property type="match status" value="2"/>
</dbReference>
<dbReference type="GeneID" id="96743603"/>
<dbReference type="PRINTS" id="PR01438">
    <property type="entry name" value="UNVRSLSTRESS"/>
</dbReference>
<comment type="similarity">
    <text evidence="1">Belongs to the universal stress protein A family.</text>
</comment>
<dbReference type="Proteomes" id="UP000186168">
    <property type="component" value="Unassembled WGS sequence"/>
</dbReference>
<evidence type="ECO:0000256" key="1">
    <source>
        <dbReference type="ARBA" id="ARBA00008791"/>
    </source>
</evidence>
<name>A0A1R1SK16_9ACTN</name>
<dbReference type="InterPro" id="IPR006016">
    <property type="entry name" value="UspA"/>
</dbReference>
<sequence>MSGPVVAGVDGSERSLAAADWAAREALDRAVPLLLLHASPPLPPRISPVPGADAWENVGEQMIRQTATDLAGRHPGLEVTGEHVSAPADEALLTAARSAGLMVVGTRGWGGFDGLAVGSVALRVATAADCPVVTVPGRRAGEAAGPEGAAEEAPGAEEAGGVEETGEVGVADETGVEAGEVVAALDAHGRVAETADFAFRAALAREARLRVVHAWALPAAAPSAWMIGVLEEDRAMWEDQEGQAVSDALRPWRTRYPQVDVLPDVVLLNPAQALVRSSAGALLLVVGRRTAERVAERHLGPVAHAVLHHARCPVAVVPHPQPKKTPNSA</sequence>
<feature type="domain" description="UspA" evidence="3">
    <location>
        <begin position="181"/>
        <end position="318"/>
    </location>
</feature>
<dbReference type="AlphaFoldDB" id="A0A1R1SK16"/>
<dbReference type="PANTHER" id="PTHR46553">
    <property type="entry name" value="ADENINE NUCLEOTIDE ALPHA HYDROLASES-LIKE SUPERFAMILY PROTEIN"/>
    <property type="match status" value="1"/>
</dbReference>
<evidence type="ECO:0000259" key="3">
    <source>
        <dbReference type="Pfam" id="PF00582"/>
    </source>
</evidence>
<dbReference type="PANTHER" id="PTHR46553:SF3">
    <property type="entry name" value="ADENINE NUCLEOTIDE ALPHA HYDROLASES-LIKE SUPERFAMILY PROTEIN"/>
    <property type="match status" value="1"/>
</dbReference>
<dbReference type="EMBL" id="ASQP01000212">
    <property type="protein sequence ID" value="OMI38651.1"/>
    <property type="molecule type" value="Genomic_DNA"/>
</dbReference>
<reference evidence="4 5" key="1">
    <citation type="submission" date="2013-05" db="EMBL/GenBank/DDBJ databases">
        <title>Genome sequence of Streptomyces sparsogenes DSM 40356.</title>
        <authorList>
            <person name="Coyne S."/>
            <person name="Seebeck F.P."/>
        </authorList>
    </citation>
    <scope>NUCLEOTIDE SEQUENCE [LARGE SCALE GENOMIC DNA]</scope>
    <source>
        <strain evidence="4 5">DSM 40356</strain>
    </source>
</reference>
<evidence type="ECO:0000313" key="5">
    <source>
        <dbReference type="Proteomes" id="UP000186168"/>
    </source>
</evidence>
<feature type="compositionally biased region" description="Low complexity" evidence="2">
    <location>
        <begin position="142"/>
        <end position="159"/>
    </location>
</feature>
<keyword evidence="5" id="KW-1185">Reference proteome</keyword>
<dbReference type="InterPro" id="IPR014729">
    <property type="entry name" value="Rossmann-like_a/b/a_fold"/>
</dbReference>
<feature type="domain" description="UspA" evidence="3">
    <location>
        <begin position="2"/>
        <end position="136"/>
    </location>
</feature>
<dbReference type="Gene3D" id="3.40.50.620">
    <property type="entry name" value="HUPs"/>
    <property type="match status" value="2"/>
</dbReference>
<protein>
    <recommendedName>
        <fullName evidence="3">UspA domain-containing protein</fullName>
    </recommendedName>
</protein>
<feature type="region of interest" description="Disordered" evidence="2">
    <location>
        <begin position="137"/>
        <end position="163"/>
    </location>
</feature>
<dbReference type="STRING" id="67365.GCA_001704635_06042"/>
<proteinExistence type="inferred from homology"/>
<dbReference type="InterPro" id="IPR006015">
    <property type="entry name" value="Universal_stress_UspA"/>
</dbReference>
<organism evidence="4 5">
    <name type="scientific">Streptomyces sparsogenes DSM 40356</name>
    <dbReference type="NCBI Taxonomy" id="1331668"/>
    <lineage>
        <taxon>Bacteria</taxon>
        <taxon>Bacillati</taxon>
        <taxon>Actinomycetota</taxon>
        <taxon>Actinomycetes</taxon>
        <taxon>Kitasatosporales</taxon>
        <taxon>Streptomycetaceae</taxon>
        <taxon>Streptomyces</taxon>
    </lineage>
</organism>
<evidence type="ECO:0000313" key="4">
    <source>
        <dbReference type="EMBL" id="OMI38651.1"/>
    </source>
</evidence>
<evidence type="ECO:0000256" key="2">
    <source>
        <dbReference type="SAM" id="MobiDB-lite"/>
    </source>
</evidence>